<reference evidence="2" key="3">
    <citation type="submission" date="2025-09" db="UniProtKB">
        <authorList>
            <consortium name="Ensembl"/>
        </authorList>
    </citation>
    <scope>IDENTIFICATION</scope>
</reference>
<evidence type="ECO:0000313" key="3">
    <source>
        <dbReference type="Proteomes" id="UP000291020"/>
    </source>
</evidence>
<accession>A0A452I241</accession>
<sequence length="47" mass="4946">FLPSSLKARMWEVVLQGLPANLRGPRHSGSSCRGGCSPGLAEQIPPS</sequence>
<evidence type="ECO:0000256" key="1">
    <source>
        <dbReference type="SAM" id="MobiDB-lite"/>
    </source>
</evidence>
<organism evidence="2 3">
    <name type="scientific">Gopherus agassizii</name>
    <name type="common">Agassiz's desert tortoise</name>
    <dbReference type="NCBI Taxonomy" id="38772"/>
    <lineage>
        <taxon>Eukaryota</taxon>
        <taxon>Metazoa</taxon>
        <taxon>Chordata</taxon>
        <taxon>Craniata</taxon>
        <taxon>Vertebrata</taxon>
        <taxon>Euteleostomi</taxon>
        <taxon>Archelosauria</taxon>
        <taxon>Testudinata</taxon>
        <taxon>Testudines</taxon>
        <taxon>Cryptodira</taxon>
        <taxon>Durocryptodira</taxon>
        <taxon>Testudinoidea</taxon>
        <taxon>Testudinidae</taxon>
        <taxon>Gopherus</taxon>
    </lineage>
</organism>
<keyword evidence="3" id="KW-1185">Reference proteome</keyword>
<dbReference type="AlphaFoldDB" id="A0A452I241"/>
<protein>
    <submittedName>
        <fullName evidence="2">Uncharacterized protein</fullName>
    </submittedName>
</protein>
<reference evidence="3" key="1">
    <citation type="journal article" date="2017" name="PLoS ONE">
        <title>The Agassiz's desert tortoise genome provides a resource for the conservation of a threatened species.</title>
        <authorList>
            <person name="Tollis M."/>
            <person name="DeNardo D.F."/>
            <person name="Cornelius J.A."/>
            <person name="Dolby G.A."/>
            <person name="Edwards T."/>
            <person name="Henen B.T."/>
            <person name="Karl A.E."/>
            <person name="Murphy R.W."/>
            <person name="Kusumi K."/>
        </authorList>
    </citation>
    <scope>NUCLEOTIDE SEQUENCE [LARGE SCALE GENOMIC DNA]</scope>
</reference>
<proteinExistence type="predicted"/>
<feature type="compositionally biased region" description="Low complexity" evidence="1">
    <location>
        <begin position="27"/>
        <end position="39"/>
    </location>
</feature>
<name>A0A452I241_9SAUR</name>
<dbReference type="Ensembl" id="ENSGAGT00000024561.1">
    <property type="protein sequence ID" value="ENSGAGP00000021568.1"/>
    <property type="gene ID" value="ENSGAGG00000015824.1"/>
</dbReference>
<dbReference type="Proteomes" id="UP000291020">
    <property type="component" value="Unassembled WGS sequence"/>
</dbReference>
<evidence type="ECO:0000313" key="2">
    <source>
        <dbReference type="Ensembl" id="ENSGAGP00000021568.1"/>
    </source>
</evidence>
<reference evidence="2" key="2">
    <citation type="submission" date="2025-08" db="UniProtKB">
        <authorList>
            <consortium name="Ensembl"/>
        </authorList>
    </citation>
    <scope>IDENTIFICATION</scope>
</reference>
<feature type="region of interest" description="Disordered" evidence="1">
    <location>
        <begin position="24"/>
        <end position="47"/>
    </location>
</feature>